<proteinExistence type="predicted"/>
<evidence type="ECO:0000313" key="1">
    <source>
        <dbReference type="EMBL" id="OZI34946.1"/>
    </source>
</evidence>
<evidence type="ECO:0000313" key="2">
    <source>
        <dbReference type="Proteomes" id="UP000216020"/>
    </source>
</evidence>
<dbReference type="AlphaFoldDB" id="A0A261SC71"/>
<dbReference type="EMBL" id="NEVM01000002">
    <property type="protein sequence ID" value="OZI34946.1"/>
    <property type="molecule type" value="Genomic_DNA"/>
</dbReference>
<organism evidence="1 2">
    <name type="scientific">Bordetella genomosp. 10</name>
    <dbReference type="NCBI Taxonomy" id="1416804"/>
    <lineage>
        <taxon>Bacteria</taxon>
        <taxon>Pseudomonadati</taxon>
        <taxon>Pseudomonadota</taxon>
        <taxon>Betaproteobacteria</taxon>
        <taxon>Burkholderiales</taxon>
        <taxon>Alcaligenaceae</taxon>
        <taxon>Bordetella</taxon>
    </lineage>
</organism>
<sequence>MLMLVLTPVGATLHAMTHLGHAPLRALAAASFAGGPAAATALPAPIIDSGGDEDGHGADAHCHTCDEWQVLDHVLTPTPLLALPSPTFLPRVDPAPRPIQVARGPWILPRAPPRASSARA</sequence>
<keyword evidence="2" id="KW-1185">Reference proteome</keyword>
<dbReference type="RefSeq" id="WP_094853935.1">
    <property type="nucleotide sequence ID" value="NZ_NEVM01000002.1"/>
</dbReference>
<accession>A0A261SC71</accession>
<protein>
    <recommendedName>
        <fullName evidence="3">DUF2946 domain-containing protein</fullName>
    </recommendedName>
</protein>
<dbReference type="Proteomes" id="UP000216020">
    <property type="component" value="Unassembled WGS sequence"/>
</dbReference>
<evidence type="ECO:0008006" key="3">
    <source>
        <dbReference type="Google" id="ProtNLM"/>
    </source>
</evidence>
<reference evidence="2" key="1">
    <citation type="submission" date="2017-05" db="EMBL/GenBank/DDBJ databases">
        <title>Complete and WGS of Bordetella genogroups.</title>
        <authorList>
            <person name="Spilker T."/>
            <person name="Lipuma J."/>
        </authorList>
    </citation>
    <scope>NUCLEOTIDE SEQUENCE [LARGE SCALE GENOMIC DNA]</scope>
    <source>
        <strain evidence="2">AU16122</strain>
    </source>
</reference>
<name>A0A261SC71_9BORD</name>
<comment type="caution">
    <text evidence="1">The sequence shown here is derived from an EMBL/GenBank/DDBJ whole genome shotgun (WGS) entry which is preliminary data.</text>
</comment>
<gene>
    <name evidence="1" type="ORF">CAL29_15970</name>
</gene>